<dbReference type="AlphaFoldDB" id="A0A1F5NSE1"/>
<evidence type="ECO:0000313" key="2">
    <source>
        <dbReference type="EMBL" id="OGE80270.1"/>
    </source>
</evidence>
<protein>
    <submittedName>
        <fullName evidence="2">Uncharacterized protein</fullName>
    </submittedName>
</protein>
<evidence type="ECO:0000256" key="1">
    <source>
        <dbReference type="SAM" id="MobiDB-lite"/>
    </source>
</evidence>
<sequence length="65" mass="7205">MSDEGSTKLGTIGNSPSFPPPFSTERDFFISGSLMRQLEKFSQNLMRTSVKKLLLRLAIAVLVSE</sequence>
<gene>
    <name evidence="2" type="ORF">A2660_01035</name>
</gene>
<accession>A0A1F5NSE1</accession>
<evidence type="ECO:0000313" key="3">
    <source>
        <dbReference type="Proteomes" id="UP000176233"/>
    </source>
</evidence>
<organism evidence="2 3">
    <name type="scientific">Candidatus Doudnabacteria bacterium RIFCSPHIGHO2_01_FULL_45_18</name>
    <dbReference type="NCBI Taxonomy" id="1817823"/>
    <lineage>
        <taxon>Bacteria</taxon>
        <taxon>Candidatus Doudnaibacteriota</taxon>
    </lineage>
</organism>
<dbReference type="Proteomes" id="UP000176233">
    <property type="component" value="Unassembled WGS sequence"/>
</dbReference>
<dbReference type="EMBL" id="MFEJ01000016">
    <property type="protein sequence ID" value="OGE80270.1"/>
    <property type="molecule type" value="Genomic_DNA"/>
</dbReference>
<proteinExistence type="predicted"/>
<name>A0A1F5NSE1_9BACT</name>
<reference evidence="2 3" key="1">
    <citation type="journal article" date="2016" name="Nat. Commun.">
        <title>Thousands of microbial genomes shed light on interconnected biogeochemical processes in an aquifer system.</title>
        <authorList>
            <person name="Anantharaman K."/>
            <person name="Brown C.T."/>
            <person name="Hug L.A."/>
            <person name="Sharon I."/>
            <person name="Castelle C.J."/>
            <person name="Probst A.J."/>
            <person name="Thomas B.C."/>
            <person name="Singh A."/>
            <person name="Wilkins M.J."/>
            <person name="Karaoz U."/>
            <person name="Brodie E.L."/>
            <person name="Williams K.H."/>
            <person name="Hubbard S.S."/>
            <person name="Banfield J.F."/>
        </authorList>
    </citation>
    <scope>NUCLEOTIDE SEQUENCE [LARGE SCALE GENOMIC DNA]</scope>
</reference>
<feature type="region of interest" description="Disordered" evidence="1">
    <location>
        <begin position="1"/>
        <end position="23"/>
    </location>
</feature>
<comment type="caution">
    <text evidence="2">The sequence shown here is derived from an EMBL/GenBank/DDBJ whole genome shotgun (WGS) entry which is preliminary data.</text>
</comment>